<protein>
    <recommendedName>
        <fullName evidence="2">Xanthine dehydrogenase family protein subunit M</fullName>
    </recommendedName>
</protein>
<gene>
    <name evidence="1" type="ORF">AVDCRST_MAG13-3321</name>
</gene>
<reference evidence="1" key="1">
    <citation type="submission" date="2020-02" db="EMBL/GenBank/DDBJ databases">
        <authorList>
            <person name="Meier V. D."/>
        </authorList>
    </citation>
    <scope>NUCLEOTIDE SEQUENCE</scope>
    <source>
        <strain evidence="1">AVDCRST_MAG13</strain>
    </source>
</reference>
<evidence type="ECO:0008006" key="2">
    <source>
        <dbReference type="Google" id="ProtNLM"/>
    </source>
</evidence>
<dbReference type="SUPFAM" id="SSF55447">
    <property type="entry name" value="CO dehydrogenase flavoprotein C-terminal domain-like"/>
    <property type="match status" value="1"/>
</dbReference>
<dbReference type="EMBL" id="CADCVO010000529">
    <property type="protein sequence ID" value="CAA9520132.1"/>
    <property type="molecule type" value="Genomic_DNA"/>
</dbReference>
<feature type="non-terminal residue" evidence="1">
    <location>
        <position position="1"/>
    </location>
</feature>
<dbReference type="Gene3D" id="3.30.390.50">
    <property type="entry name" value="CO dehydrogenase flavoprotein, C-terminal domain"/>
    <property type="match status" value="1"/>
</dbReference>
<evidence type="ECO:0000313" key="1">
    <source>
        <dbReference type="EMBL" id="CAA9520132.1"/>
    </source>
</evidence>
<dbReference type="AlphaFoldDB" id="A0A6J4TD02"/>
<sequence length="62" mass="6376">DAAGAWEAPGRLPADAVAAFAGLVAADAEPRDDLYGTAAYRRRAVEVLARRALAPAALREAA</sequence>
<proteinExistence type="predicted"/>
<dbReference type="InterPro" id="IPR036683">
    <property type="entry name" value="CO_DH_flav_C_dom_sf"/>
</dbReference>
<organism evidence="1">
    <name type="scientific">uncultured Solirubrobacteraceae bacterium</name>
    <dbReference type="NCBI Taxonomy" id="1162706"/>
    <lineage>
        <taxon>Bacteria</taxon>
        <taxon>Bacillati</taxon>
        <taxon>Actinomycetota</taxon>
        <taxon>Thermoleophilia</taxon>
        <taxon>Solirubrobacterales</taxon>
        <taxon>Solirubrobacteraceae</taxon>
        <taxon>environmental samples</taxon>
    </lineage>
</organism>
<accession>A0A6J4TD02</accession>
<name>A0A6J4TD02_9ACTN</name>